<dbReference type="AlphaFoldDB" id="A0A8R1HIT8"/>
<dbReference type="PANTHER" id="PTHR10013">
    <property type="entry name" value="GENERAL VESICULAR TRANSPORT FACTOR P115"/>
    <property type="match status" value="1"/>
</dbReference>
<evidence type="ECO:0000256" key="2">
    <source>
        <dbReference type="ARBA" id="ARBA00023034"/>
    </source>
</evidence>
<dbReference type="GO" id="GO:0048280">
    <property type="term" value="P:vesicle fusion with Golgi apparatus"/>
    <property type="evidence" value="ECO:0007669"/>
    <property type="project" value="InterPro"/>
</dbReference>
<dbReference type="Proteomes" id="UP000005237">
    <property type="component" value="Unassembled WGS sequence"/>
</dbReference>
<dbReference type="InterPro" id="IPR016024">
    <property type="entry name" value="ARM-type_fold"/>
</dbReference>
<dbReference type="SUPFAM" id="SSF48371">
    <property type="entry name" value="ARM repeat"/>
    <property type="match status" value="1"/>
</dbReference>
<dbReference type="GO" id="GO:0045056">
    <property type="term" value="P:transcytosis"/>
    <property type="evidence" value="ECO:0007669"/>
    <property type="project" value="TreeGrafter"/>
</dbReference>
<keyword evidence="6" id="KW-1185">Reference proteome</keyword>
<dbReference type="GO" id="GO:0012507">
    <property type="term" value="C:ER to Golgi transport vesicle membrane"/>
    <property type="evidence" value="ECO:0007669"/>
    <property type="project" value="TreeGrafter"/>
</dbReference>
<dbReference type="Pfam" id="PF18770">
    <property type="entry name" value="Arm_vescicular"/>
    <property type="match status" value="1"/>
</dbReference>
<keyword evidence="3" id="KW-0175">Coiled coil</keyword>
<evidence type="ECO:0000313" key="6">
    <source>
        <dbReference type="Proteomes" id="UP000005237"/>
    </source>
</evidence>
<organism evidence="5 6">
    <name type="scientific">Caenorhabditis japonica</name>
    <dbReference type="NCBI Taxonomy" id="281687"/>
    <lineage>
        <taxon>Eukaryota</taxon>
        <taxon>Metazoa</taxon>
        <taxon>Ecdysozoa</taxon>
        <taxon>Nematoda</taxon>
        <taxon>Chromadorea</taxon>
        <taxon>Rhabditida</taxon>
        <taxon>Rhabditina</taxon>
        <taxon>Rhabditomorpha</taxon>
        <taxon>Rhabditoidea</taxon>
        <taxon>Rhabditidae</taxon>
        <taxon>Peloderinae</taxon>
        <taxon>Caenorhabditis</taxon>
    </lineage>
</organism>
<dbReference type="Gene3D" id="1.25.10.10">
    <property type="entry name" value="Leucine-rich Repeat Variant"/>
    <property type="match status" value="1"/>
</dbReference>
<dbReference type="InterPro" id="IPR041209">
    <property type="entry name" value="P115_Arm_rpt"/>
</dbReference>
<reference evidence="5" key="2">
    <citation type="submission" date="2022-06" db="UniProtKB">
        <authorList>
            <consortium name="EnsemblMetazoa"/>
        </authorList>
    </citation>
    <scope>IDENTIFICATION</scope>
    <source>
        <strain evidence="5">DF5081</strain>
    </source>
</reference>
<evidence type="ECO:0000256" key="3">
    <source>
        <dbReference type="ARBA" id="ARBA00023054"/>
    </source>
</evidence>
<name>A0A8R1HIT8_CAEJA</name>
<accession>A0A8R1HIT8</accession>
<proteinExistence type="predicted"/>
<dbReference type="PANTHER" id="PTHR10013:SF0">
    <property type="entry name" value="GENERAL VESICULAR TRANSPORT FACTOR P115"/>
    <property type="match status" value="1"/>
</dbReference>
<protein>
    <submittedName>
        <fullName evidence="5">Uso1_p115_head domain-containing protein</fullName>
    </submittedName>
</protein>
<evidence type="ECO:0000256" key="1">
    <source>
        <dbReference type="ARBA" id="ARBA00004555"/>
    </source>
</evidence>
<keyword evidence="2" id="KW-0333">Golgi apparatus</keyword>
<comment type="subcellular location">
    <subcellularLocation>
        <location evidence="1">Golgi apparatus</location>
    </subcellularLocation>
</comment>
<dbReference type="GO" id="GO:0006886">
    <property type="term" value="P:intracellular protein transport"/>
    <property type="evidence" value="ECO:0007669"/>
    <property type="project" value="InterPro"/>
</dbReference>
<dbReference type="GO" id="GO:0048211">
    <property type="term" value="P:Golgi vesicle docking"/>
    <property type="evidence" value="ECO:0007669"/>
    <property type="project" value="TreeGrafter"/>
</dbReference>
<dbReference type="EnsemblMetazoa" id="CJA03047.1">
    <property type="protein sequence ID" value="CJA03047.1"/>
    <property type="gene ID" value="WBGene00122251"/>
</dbReference>
<dbReference type="GO" id="GO:0005783">
    <property type="term" value="C:endoplasmic reticulum"/>
    <property type="evidence" value="ECO:0007669"/>
    <property type="project" value="TreeGrafter"/>
</dbReference>
<dbReference type="GO" id="GO:0006888">
    <property type="term" value="P:endoplasmic reticulum to Golgi vesicle-mediated transport"/>
    <property type="evidence" value="ECO:0007669"/>
    <property type="project" value="TreeGrafter"/>
</dbReference>
<dbReference type="GO" id="GO:0000139">
    <property type="term" value="C:Golgi membrane"/>
    <property type="evidence" value="ECO:0007669"/>
    <property type="project" value="InterPro"/>
</dbReference>
<dbReference type="InterPro" id="IPR006953">
    <property type="entry name" value="Vesicle_Uso1_P115_head"/>
</dbReference>
<feature type="domain" description="Vesicle tethering protein Uso1/P115-like head" evidence="4">
    <location>
        <begin position="382"/>
        <end position="568"/>
    </location>
</feature>
<reference evidence="6" key="1">
    <citation type="submission" date="2010-08" db="EMBL/GenBank/DDBJ databases">
        <authorList>
            <consortium name="Caenorhabditis japonica Sequencing Consortium"/>
            <person name="Wilson R.K."/>
        </authorList>
    </citation>
    <scope>NUCLEOTIDE SEQUENCE [LARGE SCALE GENOMIC DNA]</scope>
    <source>
        <strain evidence="6">DF5081</strain>
    </source>
</reference>
<sequence>MYAYSTSSFTGSTLSVRSFSSDTTISNAFFNLPQMSLFRSLFGGGQADGEEENGAEVVETYVERVETCSAPEDRRDALRALRSLAKKYRLAVGTMGMNAYIDILEKDRMNAEAMTLVLDTMATVLSSDDDNSESDELGERLAEVMIKRSGFIPSILAAVDQFDFGVRRTAVQLLSNLLRHRGPEVQNAVMEQPMGLSKLVDIVHDNREVIRNEAILMVCELSRSNSQIQQLLAYDNIFNDLLNIIETEPLDSIVVEDCLFVCLNLLRKNSMNQQLFRENQLVARLGAILRTFLYGHEETEEAEVDSTEWAKQRTANVIFLLQIIRTLVSPENTSQNTHAAQKVLYHTKILSELCRVLLSEIGASVEILTETIIVVAEAIRGNYTNQEFFASTSIENGEDSSRSSLVVLLISMTSEKQPYKLRCAVFYCFQSYLFDNEFGKTKIIETLLPSHQPFSNNFPTTGALIIQAISSGESIQAWFGCVTLMHTLYQVDHLCEQLLRVQLTLVTEEPSLSLLEHVTQLLVSTGNRRPQTRAGLLMLLGVWLENCPPAVAAFMAKDANMQYLTTHIGLCFHFCIMDLFKVL</sequence>
<evidence type="ECO:0000313" key="5">
    <source>
        <dbReference type="EnsemblMetazoa" id="CJA03047.1"/>
    </source>
</evidence>
<evidence type="ECO:0000259" key="4">
    <source>
        <dbReference type="Pfam" id="PF04869"/>
    </source>
</evidence>
<dbReference type="Pfam" id="PF04869">
    <property type="entry name" value="Uso1_p115_head"/>
    <property type="match status" value="1"/>
</dbReference>
<dbReference type="GO" id="GO:0005795">
    <property type="term" value="C:Golgi stack"/>
    <property type="evidence" value="ECO:0007669"/>
    <property type="project" value="TreeGrafter"/>
</dbReference>
<dbReference type="InterPro" id="IPR011989">
    <property type="entry name" value="ARM-like"/>
</dbReference>
<dbReference type="InterPro" id="IPR024095">
    <property type="entry name" value="Vesicle_P115"/>
</dbReference>